<feature type="domain" description="X-Prolyl dipeptidyl aminopeptidase PepX N-terminal" evidence="11">
    <location>
        <begin position="1"/>
        <end position="145"/>
    </location>
</feature>
<dbReference type="EC" id="3.4.14.11" evidence="9"/>
<dbReference type="Gene3D" id="1.10.246.70">
    <property type="match status" value="1"/>
</dbReference>
<dbReference type="InterPro" id="IPR015251">
    <property type="entry name" value="PepX_N_dom"/>
</dbReference>
<dbReference type="InterPro" id="IPR000383">
    <property type="entry name" value="Xaa-Pro-like_dom"/>
</dbReference>
<feature type="active site" description="Charge relay system" evidence="9">
    <location>
        <position position="350"/>
    </location>
</feature>
<evidence type="ECO:0000256" key="8">
    <source>
        <dbReference type="ARBA" id="ARBA00022825"/>
    </source>
</evidence>
<keyword evidence="6 9" id="KW-0645">Protease</keyword>
<keyword evidence="8 9" id="KW-0720">Serine protease</keyword>
<dbReference type="EMBL" id="LS483343">
    <property type="protein sequence ID" value="SQF41059.1"/>
    <property type="molecule type" value="Genomic_DNA"/>
</dbReference>
<dbReference type="GO" id="GO:0005737">
    <property type="term" value="C:cytoplasm"/>
    <property type="evidence" value="ECO:0007669"/>
    <property type="project" value="UniProtKB-SubCell"/>
</dbReference>
<dbReference type="InterPro" id="IPR036313">
    <property type="entry name" value="PepX_N_dom_sf"/>
</dbReference>
<evidence type="ECO:0000256" key="7">
    <source>
        <dbReference type="ARBA" id="ARBA00022801"/>
    </source>
</evidence>
<dbReference type="InterPro" id="IPR013736">
    <property type="entry name" value="Xaa-Pro_dipept_C"/>
</dbReference>
<dbReference type="OrthoDB" id="319764at2"/>
<dbReference type="SUPFAM" id="SSF81761">
    <property type="entry name" value="X-Prolyl dipeptidyl aminopeptidase PepX, N-terminal domain"/>
    <property type="match status" value="1"/>
</dbReference>
<keyword evidence="13" id="KW-1185">Reference proteome</keyword>
<dbReference type="KEGG" id="sfer:NCTC12278_01655"/>
<comment type="similarity">
    <text evidence="3 9">Belongs to the peptidase S15 family.</text>
</comment>
<dbReference type="Gene3D" id="2.60.120.260">
    <property type="entry name" value="Galactose-binding domain-like"/>
    <property type="match status" value="1"/>
</dbReference>
<dbReference type="NCBIfam" id="NF003783">
    <property type="entry name" value="PRK05371.1-4"/>
    <property type="match status" value="1"/>
</dbReference>
<dbReference type="GO" id="GO:0008239">
    <property type="term" value="F:dipeptidyl-peptidase activity"/>
    <property type="evidence" value="ECO:0007669"/>
    <property type="project" value="UniProtKB-UniRule"/>
</dbReference>
<dbReference type="SUPFAM" id="SSF53474">
    <property type="entry name" value="alpha/beta-Hydrolases"/>
    <property type="match status" value="1"/>
</dbReference>
<dbReference type="Pfam" id="PF09168">
    <property type="entry name" value="PepX_N"/>
    <property type="match status" value="1"/>
</dbReference>
<evidence type="ECO:0000259" key="10">
    <source>
        <dbReference type="SMART" id="SM00939"/>
    </source>
</evidence>
<accession>A0A2X3W1C7</accession>
<dbReference type="Gene3D" id="3.40.50.1820">
    <property type="entry name" value="alpha/beta hydrolase"/>
    <property type="match status" value="1"/>
</dbReference>
<feature type="active site" description="Charge relay system" evidence="9">
    <location>
        <position position="500"/>
    </location>
</feature>
<evidence type="ECO:0000256" key="6">
    <source>
        <dbReference type="ARBA" id="ARBA00022670"/>
    </source>
</evidence>
<dbReference type="GO" id="GO:0008236">
    <property type="term" value="F:serine-type peptidase activity"/>
    <property type="evidence" value="ECO:0007669"/>
    <property type="project" value="UniProtKB-KW"/>
</dbReference>
<dbReference type="RefSeq" id="WP_018030670.1">
    <property type="nucleotide sequence ID" value="NZ_LS483343.1"/>
</dbReference>
<feature type="active site" description="Charge relay system" evidence="9">
    <location>
        <position position="470"/>
    </location>
</feature>
<sequence>MKYNQYSYIPVTESEALEELQKLGFSLSADKQPKDNLEQFLKTLYFQNPDFDEVSQQLIADFETDLLTFFHSQQALTDTVFQTIALQLLGFIPHVDFANSADFCQTIAFPITFDQSHFFSNLHQLLACRRKNGMTLIDNLISQGFLPADNDYHFFNGKSLATFETSDLIREIVYVEAPVDTDEDGRLDVIKVYIIRPKTKHKLPSMMTASPYHQGINETASDKRLHQMEGKLEVKTKGRITVETSDFQPLPSEEQDLLPLTSATESFSHIDSYSLNDYFLARGFANLYVSGVGTLGSDGFMTSGDYAQIHSFKAVIDWLNGKARAFSSRKRDKQVLADWASGLVATTGKSYLGTMSTGLATTGVDGLRVIIAEAAISNWYDYYRENGLVCSPGGYPGEDLDVLTELTYSRNLAAGDYLHHNHQYQALLEQQIAQLDRSSGDYNQFWEDRNYLPHANQIKAHLVFTHGLQDWNVKPSQVYKILNALPEQVDKHAFLHQGEHVYMHNWQSIDFRESMNALLTKELLGLANGYQLPAVIWQDNAQEQNWETLTRFGSQQTVRLTLGDSQEQIDNHYPDETFKAYCQDYLSFKKDLFDAKANQITVDLDITEELLINGAIRLQLKLKSSHHMGILSAQLLDLGKKKRLTDSPHILEMAAIDNGRNFSREALKELAYKESPYRVITKSVLNLQNRQDLLTIDDIIPNQWMTVSLNLLPTIYRLKKHDKLRLVLYTTDFEHTIRDNSSYSLTVDLKASCLDIPHS</sequence>
<dbReference type="InterPro" id="IPR050585">
    <property type="entry name" value="Xaa-Pro_dipeptidyl-ppase/CocE"/>
</dbReference>
<dbReference type="SUPFAM" id="SSF49785">
    <property type="entry name" value="Galactose-binding domain-like"/>
    <property type="match status" value="1"/>
</dbReference>
<dbReference type="PANTHER" id="PTHR43056:SF10">
    <property type="entry name" value="COCE_NOND FAMILY, PUTATIVE (AFU_ORTHOLOGUE AFUA_7G00600)-RELATED"/>
    <property type="match status" value="1"/>
</dbReference>
<dbReference type="SMART" id="SM00940">
    <property type="entry name" value="PepX_N"/>
    <property type="match status" value="1"/>
</dbReference>
<evidence type="ECO:0000313" key="13">
    <source>
        <dbReference type="Proteomes" id="UP000249495"/>
    </source>
</evidence>
<dbReference type="SMART" id="SM00939">
    <property type="entry name" value="PepX_C"/>
    <property type="match status" value="1"/>
</dbReference>
<evidence type="ECO:0000256" key="4">
    <source>
        <dbReference type="ARBA" id="ARBA00011738"/>
    </source>
</evidence>
<dbReference type="PRINTS" id="PR00923">
    <property type="entry name" value="LACTOPTASE"/>
</dbReference>
<comment type="subcellular location">
    <subcellularLocation>
        <location evidence="9">Cytoplasm</location>
    </subcellularLocation>
</comment>
<dbReference type="InterPro" id="IPR008979">
    <property type="entry name" value="Galactose-bd-like_sf"/>
</dbReference>
<reference evidence="12 13" key="1">
    <citation type="submission" date="2018-06" db="EMBL/GenBank/DDBJ databases">
        <authorList>
            <consortium name="Pathogen Informatics"/>
            <person name="Doyle S."/>
        </authorList>
    </citation>
    <scope>NUCLEOTIDE SEQUENCE [LARGE SCALE GENOMIC DNA]</scope>
    <source>
        <strain evidence="12 13">NCTC12278</strain>
    </source>
</reference>
<dbReference type="GO" id="GO:0006508">
    <property type="term" value="P:proteolysis"/>
    <property type="evidence" value="ECO:0007669"/>
    <property type="project" value="UniProtKB-KW"/>
</dbReference>
<comment type="function">
    <text evidence="2 9">Removes N-terminal dipeptides sequentially from polypeptides having unsubstituted N-termini provided that the penultimate residue is proline.</text>
</comment>
<dbReference type="PANTHER" id="PTHR43056">
    <property type="entry name" value="PEPTIDASE S9 PROLYL OLIGOPEPTIDASE"/>
    <property type="match status" value="1"/>
</dbReference>
<comment type="catalytic activity">
    <reaction evidence="1 9">
        <text>Hydrolyzes Xaa-Pro-|- bonds to release unblocked, N-terminal dipeptides from substrates including Ala-Pro-|-p-nitroanilide and (sequentially) Tyr-Pro-|-Phe-Pro-|-Gly-Pro-|-Ile.</text>
        <dbReference type="EC" id="3.4.14.11"/>
    </reaction>
</comment>
<comment type="subunit">
    <text evidence="4 9">Homodimer.</text>
</comment>
<dbReference type="STRING" id="1123303.GCA_000372425_01348"/>
<keyword evidence="5 9" id="KW-0031">Aminopeptidase</keyword>
<gene>
    <name evidence="9 12" type="primary">pepX</name>
    <name evidence="12" type="ORF">NCTC12278_01655</name>
</gene>
<evidence type="ECO:0000256" key="1">
    <source>
        <dbReference type="ARBA" id="ARBA00000123"/>
    </source>
</evidence>
<evidence type="ECO:0000259" key="11">
    <source>
        <dbReference type="SMART" id="SM00940"/>
    </source>
</evidence>
<name>A0A2X3W1C7_9STRE</name>
<evidence type="ECO:0000256" key="2">
    <source>
        <dbReference type="ARBA" id="ARBA00003997"/>
    </source>
</evidence>
<protein>
    <recommendedName>
        <fullName evidence="9">Xaa-Pro dipeptidyl-peptidase</fullName>
        <ecNumber evidence="9">3.4.14.11</ecNumber>
    </recommendedName>
    <alternativeName>
        <fullName evidence="9">X-Pro dipeptidyl-peptidase</fullName>
    </alternativeName>
    <alternativeName>
        <fullName evidence="9">X-prolyl-dipeptidyl aminopeptidase</fullName>
        <shortName evidence="9">X-PDAP</shortName>
    </alternativeName>
</protein>
<dbReference type="Pfam" id="PF02129">
    <property type="entry name" value="Peptidase_S15"/>
    <property type="match status" value="1"/>
</dbReference>
<dbReference type="HAMAP" id="MF_00698">
    <property type="entry name" value="Aminopeptidase_S15"/>
    <property type="match status" value="1"/>
</dbReference>
<dbReference type="AlphaFoldDB" id="A0A2X3W1C7"/>
<keyword evidence="9" id="KW-0963">Cytoplasm</keyword>
<evidence type="ECO:0000256" key="9">
    <source>
        <dbReference type="HAMAP-Rule" id="MF_00698"/>
    </source>
</evidence>
<dbReference type="Pfam" id="PF08530">
    <property type="entry name" value="PepX_C"/>
    <property type="match status" value="1"/>
</dbReference>
<evidence type="ECO:0000256" key="3">
    <source>
        <dbReference type="ARBA" id="ARBA00010819"/>
    </source>
</evidence>
<proteinExistence type="inferred from homology"/>
<dbReference type="InterPro" id="IPR008252">
    <property type="entry name" value="Pept_S15_Xpro"/>
</dbReference>
<feature type="domain" description="Xaa-Pro dipeptidyl-peptidase C-terminal" evidence="10">
    <location>
        <begin position="516"/>
        <end position="755"/>
    </location>
</feature>
<organism evidence="12 13">
    <name type="scientific">Streptococcus ferus</name>
    <dbReference type="NCBI Taxonomy" id="1345"/>
    <lineage>
        <taxon>Bacteria</taxon>
        <taxon>Bacillati</taxon>
        <taxon>Bacillota</taxon>
        <taxon>Bacilli</taxon>
        <taxon>Lactobacillales</taxon>
        <taxon>Streptococcaceae</taxon>
        <taxon>Streptococcus</taxon>
    </lineage>
</organism>
<dbReference type="InterPro" id="IPR029058">
    <property type="entry name" value="AB_hydrolase_fold"/>
</dbReference>
<dbReference type="Proteomes" id="UP000249495">
    <property type="component" value="Chromosome 1"/>
</dbReference>
<keyword evidence="7 9" id="KW-0378">Hydrolase</keyword>
<dbReference type="GO" id="GO:0004177">
    <property type="term" value="F:aminopeptidase activity"/>
    <property type="evidence" value="ECO:0007669"/>
    <property type="project" value="UniProtKB-KW"/>
</dbReference>
<evidence type="ECO:0000256" key="5">
    <source>
        <dbReference type="ARBA" id="ARBA00022438"/>
    </source>
</evidence>
<evidence type="ECO:0000313" key="12">
    <source>
        <dbReference type="EMBL" id="SQF41059.1"/>
    </source>
</evidence>